<evidence type="ECO:0000313" key="3">
    <source>
        <dbReference type="Proteomes" id="UP000322234"/>
    </source>
</evidence>
<reference evidence="2" key="1">
    <citation type="submission" date="2019-10" db="EMBL/GenBank/DDBJ databases">
        <title>The sequence and de novo assembly of the wild yak genome.</title>
        <authorList>
            <person name="Liu Y."/>
        </authorList>
    </citation>
    <scope>NUCLEOTIDE SEQUENCE [LARGE SCALE GENOMIC DNA]</scope>
    <source>
        <strain evidence="2">WY2019</strain>
    </source>
</reference>
<dbReference type="Gene3D" id="2.30.29.30">
    <property type="entry name" value="Pleckstrin-homology domain (PH domain)/Phosphotyrosine-binding domain (PTB)"/>
    <property type="match status" value="1"/>
</dbReference>
<dbReference type="AlphaFoldDB" id="A0A6B0RKN4"/>
<sequence>MNEAIPQDCGEVPADWIVGSSQFTVAASQKPTAFQSECQASIDSLLKKREQENHVWEDVTLHNSSLPPLAIKNPECLGLLHRLDGSTDVWMQHYCILKDGCLYFYASIRSTQASGGLYLQGYRVNEQTLSVNQSVIELKPPSEEFKTFYFCAENKTENQRWITALKMSIKKWLPLHQAIQDFMNRPLEETRM</sequence>
<protein>
    <recommendedName>
        <fullName evidence="1">PH domain-containing protein</fullName>
    </recommendedName>
</protein>
<dbReference type="Proteomes" id="UP000322234">
    <property type="component" value="Unassembled WGS sequence"/>
</dbReference>
<comment type="caution">
    <text evidence="2">The sequence shown here is derived from an EMBL/GenBank/DDBJ whole genome shotgun (WGS) entry which is preliminary data.</text>
</comment>
<dbReference type="PROSITE" id="PS50003">
    <property type="entry name" value="PH_DOMAIN"/>
    <property type="match status" value="1"/>
</dbReference>
<gene>
    <name evidence="2" type="ORF">E5288_WYG015333</name>
</gene>
<feature type="domain" description="PH" evidence="1">
    <location>
        <begin position="73"/>
        <end position="170"/>
    </location>
</feature>
<dbReference type="PANTHER" id="PTHR12752:SF2">
    <property type="entry name" value="PDZ AND PLECKSTRIN HOMOLOGY DOMAINS 1"/>
    <property type="match status" value="1"/>
</dbReference>
<dbReference type="InterPro" id="IPR001849">
    <property type="entry name" value="PH_domain"/>
</dbReference>
<evidence type="ECO:0000313" key="2">
    <source>
        <dbReference type="EMBL" id="MXQ87863.1"/>
    </source>
</evidence>
<dbReference type="EMBL" id="VBQZ03000041">
    <property type="protein sequence ID" value="MXQ87863.1"/>
    <property type="molecule type" value="Genomic_DNA"/>
</dbReference>
<name>A0A6B0RKN4_9CETA</name>
<dbReference type="Pfam" id="PF00169">
    <property type="entry name" value="PH"/>
    <property type="match status" value="1"/>
</dbReference>
<evidence type="ECO:0000259" key="1">
    <source>
        <dbReference type="PROSITE" id="PS50003"/>
    </source>
</evidence>
<dbReference type="SMART" id="SM00233">
    <property type="entry name" value="PH"/>
    <property type="match status" value="1"/>
</dbReference>
<accession>A0A6B0RKN4</accession>
<organism evidence="2 3">
    <name type="scientific">Bos mutus</name>
    <name type="common">wild yak</name>
    <dbReference type="NCBI Taxonomy" id="72004"/>
    <lineage>
        <taxon>Eukaryota</taxon>
        <taxon>Metazoa</taxon>
        <taxon>Chordata</taxon>
        <taxon>Craniata</taxon>
        <taxon>Vertebrata</taxon>
        <taxon>Euteleostomi</taxon>
        <taxon>Mammalia</taxon>
        <taxon>Eutheria</taxon>
        <taxon>Laurasiatheria</taxon>
        <taxon>Artiodactyla</taxon>
        <taxon>Ruminantia</taxon>
        <taxon>Pecora</taxon>
        <taxon>Bovidae</taxon>
        <taxon>Bovinae</taxon>
        <taxon>Bos</taxon>
    </lineage>
</organism>
<dbReference type="SUPFAM" id="SSF50729">
    <property type="entry name" value="PH domain-like"/>
    <property type="match status" value="1"/>
</dbReference>
<keyword evidence="3" id="KW-1185">Reference proteome</keyword>
<dbReference type="PANTHER" id="PTHR12752">
    <property type="entry name" value="PHOSPHOINOSITOL 3-PHOSPHATE-BINDING PROTEIN"/>
    <property type="match status" value="1"/>
</dbReference>
<proteinExistence type="predicted"/>
<dbReference type="InterPro" id="IPR011993">
    <property type="entry name" value="PH-like_dom_sf"/>
</dbReference>